<feature type="compositionally biased region" description="Basic and acidic residues" evidence="6">
    <location>
        <begin position="1"/>
        <end position="23"/>
    </location>
</feature>
<dbReference type="InterPro" id="IPR051294">
    <property type="entry name" value="HORMA_MeioticProgression"/>
</dbReference>
<evidence type="ECO:0000259" key="7">
    <source>
        <dbReference type="PROSITE" id="PS50815"/>
    </source>
</evidence>
<name>A0ABN7AQT5_9HEMI</name>
<protein>
    <submittedName>
        <fullName evidence="8">HORMA domain</fullName>
    </submittedName>
</protein>
<dbReference type="EMBL" id="AP028913">
    <property type="protein sequence ID" value="BES94569.1"/>
    <property type="molecule type" value="Genomic_DNA"/>
</dbReference>
<dbReference type="SUPFAM" id="SSF56019">
    <property type="entry name" value="The spindle assembly checkpoint protein mad2"/>
    <property type="match status" value="1"/>
</dbReference>
<evidence type="ECO:0000256" key="1">
    <source>
        <dbReference type="ARBA" id="ARBA00004123"/>
    </source>
</evidence>
<evidence type="ECO:0000256" key="3">
    <source>
        <dbReference type="ARBA" id="ARBA00022454"/>
    </source>
</evidence>
<organism evidence="8 9">
    <name type="scientific">Nesidiocoris tenuis</name>
    <dbReference type="NCBI Taxonomy" id="355587"/>
    <lineage>
        <taxon>Eukaryota</taxon>
        <taxon>Metazoa</taxon>
        <taxon>Ecdysozoa</taxon>
        <taxon>Arthropoda</taxon>
        <taxon>Hexapoda</taxon>
        <taxon>Insecta</taxon>
        <taxon>Pterygota</taxon>
        <taxon>Neoptera</taxon>
        <taxon>Paraneoptera</taxon>
        <taxon>Hemiptera</taxon>
        <taxon>Heteroptera</taxon>
        <taxon>Panheteroptera</taxon>
        <taxon>Cimicomorpha</taxon>
        <taxon>Miridae</taxon>
        <taxon>Dicyphina</taxon>
        <taxon>Nesidiocoris</taxon>
    </lineage>
</organism>
<keyword evidence="9" id="KW-1185">Reference proteome</keyword>
<dbReference type="PANTHER" id="PTHR48225">
    <property type="entry name" value="HORMA DOMAIN-CONTAINING PROTEIN 1"/>
    <property type="match status" value="1"/>
</dbReference>
<dbReference type="Proteomes" id="UP001307889">
    <property type="component" value="Chromosome 5"/>
</dbReference>
<evidence type="ECO:0000256" key="4">
    <source>
        <dbReference type="ARBA" id="ARBA00023242"/>
    </source>
</evidence>
<dbReference type="PROSITE" id="PS50815">
    <property type="entry name" value="HORMA"/>
    <property type="match status" value="1"/>
</dbReference>
<dbReference type="Gene3D" id="3.30.40.10">
    <property type="entry name" value="Zinc/RING finger domain, C3HC4 (zinc finger)"/>
    <property type="match status" value="1"/>
</dbReference>
<dbReference type="InterPro" id="IPR036570">
    <property type="entry name" value="HORMA_dom_sf"/>
</dbReference>
<dbReference type="InterPro" id="IPR013083">
    <property type="entry name" value="Znf_RING/FYVE/PHD"/>
</dbReference>
<evidence type="ECO:0000313" key="9">
    <source>
        <dbReference type="Proteomes" id="UP001307889"/>
    </source>
</evidence>
<dbReference type="InterPro" id="IPR003511">
    <property type="entry name" value="HORMA_dom"/>
</dbReference>
<dbReference type="SUPFAM" id="SSF57903">
    <property type="entry name" value="FYVE/PHD zinc finger"/>
    <property type="match status" value="1"/>
</dbReference>
<feature type="compositionally biased region" description="Polar residues" evidence="6">
    <location>
        <begin position="24"/>
        <end position="34"/>
    </location>
</feature>
<evidence type="ECO:0000256" key="5">
    <source>
        <dbReference type="ARBA" id="ARBA00023254"/>
    </source>
</evidence>
<reference evidence="8 9" key="1">
    <citation type="submission" date="2023-09" db="EMBL/GenBank/DDBJ databases">
        <title>Nesidiocoris tenuis whole genome shotgun sequence.</title>
        <authorList>
            <person name="Shibata T."/>
            <person name="Shimoda M."/>
            <person name="Kobayashi T."/>
            <person name="Uehara T."/>
        </authorList>
    </citation>
    <scope>NUCLEOTIDE SEQUENCE [LARGE SCALE GENOMIC DNA]</scope>
    <source>
        <strain evidence="8 9">Japan</strain>
    </source>
</reference>
<keyword evidence="3" id="KW-0158">Chromosome</keyword>
<evidence type="ECO:0000313" key="8">
    <source>
        <dbReference type="EMBL" id="BES94569.1"/>
    </source>
</evidence>
<dbReference type="PANTHER" id="PTHR48225:SF7">
    <property type="entry name" value="MEIOSIS-SPECIFIC PROTEIN HOP1"/>
    <property type="match status" value="1"/>
</dbReference>
<keyword evidence="5" id="KW-0469">Meiosis</keyword>
<sequence length="406" mass="45944">MEQPKDLEKGVSSGQRREEKVQQEPHSLGSSQPMSKSLKFTKRLSAVIFSVITFERGVFPKNAYTDKHFSQFKLPVLSGKPDCSDAYGVTTNLRNALSALDKGYLKDLILDFVRADESILESFSISYDYDKINSSALNSSGFSSSQFDKQAIIYSIEELLLSLRQNLKQTKPSSNACGLRFRTTYHHERTPESFLPKGFYDMNQELEEVLIDNKPIGNVVLPFHSLCLGICNGSLPDTKNSGEAMSVDNGNSGIVEMSVDIRVNCVCGMNEETSNVFRCRHCGDWHHFVCYRRKPTSFVDPGERRVCYNCAQQDGKLLCLDATLAASVSSKNVQNLVIYRQVVIELSRCKKIDVNSFPIISRLSEKYRGHFIDKLIRKKILKFTDKIGVYNVESETLKKFVDSYFM</sequence>
<proteinExistence type="predicted"/>
<gene>
    <name evidence="8" type="ORF">NTJ_07378</name>
</gene>
<feature type="region of interest" description="Disordered" evidence="6">
    <location>
        <begin position="1"/>
        <end position="34"/>
    </location>
</feature>
<evidence type="ECO:0000256" key="6">
    <source>
        <dbReference type="SAM" id="MobiDB-lite"/>
    </source>
</evidence>
<feature type="domain" description="HORMA" evidence="7">
    <location>
        <begin position="35"/>
        <end position="230"/>
    </location>
</feature>
<keyword evidence="4" id="KW-0539">Nucleus</keyword>
<dbReference type="InterPro" id="IPR011011">
    <property type="entry name" value="Znf_FYVE_PHD"/>
</dbReference>
<comment type="subcellular location">
    <subcellularLocation>
        <location evidence="2">Chromosome</location>
    </subcellularLocation>
    <subcellularLocation>
        <location evidence="1">Nucleus</location>
    </subcellularLocation>
</comment>
<dbReference type="Gene3D" id="3.30.900.10">
    <property type="entry name" value="HORMA domain"/>
    <property type="match status" value="1"/>
</dbReference>
<evidence type="ECO:0000256" key="2">
    <source>
        <dbReference type="ARBA" id="ARBA00004286"/>
    </source>
</evidence>
<accession>A0ABN7AQT5</accession>
<dbReference type="Pfam" id="PF02301">
    <property type="entry name" value="HORMA"/>
    <property type="match status" value="1"/>
</dbReference>